<dbReference type="HAMAP" id="MF_00639">
    <property type="entry name" value="MurD"/>
    <property type="match status" value="1"/>
</dbReference>
<dbReference type="InterPro" id="IPR004101">
    <property type="entry name" value="Mur_ligase_C"/>
</dbReference>
<organism evidence="11 12">
    <name type="scientific">Candidatus Wallbacteria bacterium HGW-Wallbacteria-1</name>
    <dbReference type="NCBI Taxonomy" id="2013854"/>
    <lineage>
        <taxon>Bacteria</taxon>
        <taxon>Candidatus Walliibacteriota</taxon>
    </lineage>
</organism>
<feature type="domain" description="Mur ligase central" evidence="10">
    <location>
        <begin position="108"/>
        <end position="303"/>
    </location>
</feature>
<keyword evidence="4 7" id="KW-0436">Ligase</keyword>
<accession>A0A2N1PQC8</accession>
<dbReference type="Proteomes" id="UP000233256">
    <property type="component" value="Unassembled WGS sequence"/>
</dbReference>
<dbReference type="EMBL" id="PGXC01000005">
    <property type="protein sequence ID" value="PKK90541.1"/>
    <property type="molecule type" value="Genomic_DNA"/>
</dbReference>
<keyword evidence="7 8" id="KW-0573">Peptidoglycan synthesis</keyword>
<dbReference type="GO" id="GO:0008360">
    <property type="term" value="P:regulation of cell shape"/>
    <property type="evidence" value="ECO:0007669"/>
    <property type="project" value="UniProtKB-KW"/>
</dbReference>
<dbReference type="Gene3D" id="3.40.1190.10">
    <property type="entry name" value="Mur-like, catalytic domain"/>
    <property type="match status" value="1"/>
</dbReference>
<gene>
    <name evidence="7 11" type="primary">murD</name>
    <name evidence="11" type="ORF">CVV64_09270</name>
</gene>
<dbReference type="SUPFAM" id="SSF53623">
    <property type="entry name" value="MurD-like peptide ligases, catalytic domain"/>
    <property type="match status" value="1"/>
</dbReference>
<evidence type="ECO:0000313" key="12">
    <source>
        <dbReference type="Proteomes" id="UP000233256"/>
    </source>
</evidence>
<keyword evidence="6 7" id="KW-0067">ATP-binding</keyword>
<dbReference type="PANTHER" id="PTHR43692:SF1">
    <property type="entry name" value="UDP-N-ACETYLMURAMOYLALANINE--D-GLUTAMATE LIGASE"/>
    <property type="match status" value="1"/>
</dbReference>
<dbReference type="InterPro" id="IPR005762">
    <property type="entry name" value="MurD"/>
</dbReference>
<dbReference type="Pfam" id="PF02875">
    <property type="entry name" value="Mur_ligase_C"/>
    <property type="match status" value="1"/>
</dbReference>
<evidence type="ECO:0000256" key="3">
    <source>
        <dbReference type="ARBA" id="ARBA00022490"/>
    </source>
</evidence>
<dbReference type="Gene3D" id="3.40.50.720">
    <property type="entry name" value="NAD(P)-binding Rossmann-like Domain"/>
    <property type="match status" value="1"/>
</dbReference>
<dbReference type="GO" id="GO:0005524">
    <property type="term" value="F:ATP binding"/>
    <property type="evidence" value="ECO:0007669"/>
    <property type="project" value="UniProtKB-UniRule"/>
</dbReference>
<evidence type="ECO:0000256" key="7">
    <source>
        <dbReference type="HAMAP-Rule" id="MF_00639"/>
    </source>
</evidence>
<keyword evidence="7 8" id="KW-0961">Cell wall biogenesis/degradation</keyword>
<evidence type="ECO:0000256" key="6">
    <source>
        <dbReference type="ARBA" id="ARBA00022840"/>
    </source>
</evidence>
<dbReference type="GO" id="GO:0008764">
    <property type="term" value="F:UDP-N-acetylmuramoylalanine-D-glutamate ligase activity"/>
    <property type="evidence" value="ECO:0007669"/>
    <property type="project" value="UniProtKB-UniRule"/>
</dbReference>
<evidence type="ECO:0000259" key="10">
    <source>
        <dbReference type="Pfam" id="PF08245"/>
    </source>
</evidence>
<dbReference type="GO" id="GO:0071555">
    <property type="term" value="P:cell wall organization"/>
    <property type="evidence" value="ECO:0007669"/>
    <property type="project" value="UniProtKB-KW"/>
</dbReference>
<evidence type="ECO:0000256" key="8">
    <source>
        <dbReference type="RuleBase" id="RU003664"/>
    </source>
</evidence>
<keyword evidence="7 8" id="KW-0133">Cell shape</keyword>
<dbReference type="InterPro" id="IPR036565">
    <property type="entry name" value="Mur-like_cat_sf"/>
</dbReference>
<dbReference type="GO" id="GO:0005737">
    <property type="term" value="C:cytoplasm"/>
    <property type="evidence" value="ECO:0007669"/>
    <property type="project" value="UniProtKB-SubCell"/>
</dbReference>
<dbReference type="GO" id="GO:0051301">
    <property type="term" value="P:cell division"/>
    <property type="evidence" value="ECO:0007669"/>
    <property type="project" value="UniProtKB-KW"/>
</dbReference>
<protein>
    <recommendedName>
        <fullName evidence="7 8">UDP-N-acetylmuramoylalanine--D-glutamate ligase</fullName>
        <ecNumber evidence="7 8">6.3.2.9</ecNumber>
    </recommendedName>
    <alternativeName>
        <fullName evidence="7">D-glutamic acid-adding enzyme</fullName>
    </alternativeName>
    <alternativeName>
        <fullName evidence="7">UDP-N-acetylmuramoyl-L-alanyl-D-glutamate synthetase</fullName>
    </alternativeName>
</protein>
<comment type="similarity">
    <text evidence="7">Belongs to the MurCDEF family.</text>
</comment>
<keyword evidence="5 7" id="KW-0547">Nucleotide-binding</keyword>
<dbReference type="AlphaFoldDB" id="A0A2N1PQC8"/>
<dbReference type="Pfam" id="PF21799">
    <property type="entry name" value="MurD-like_N"/>
    <property type="match status" value="1"/>
</dbReference>
<evidence type="ECO:0000313" key="11">
    <source>
        <dbReference type="EMBL" id="PKK90541.1"/>
    </source>
</evidence>
<dbReference type="PANTHER" id="PTHR43692">
    <property type="entry name" value="UDP-N-ACETYLMURAMOYLALANINE--D-GLUTAMATE LIGASE"/>
    <property type="match status" value="1"/>
</dbReference>
<dbReference type="SUPFAM" id="SSF51984">
    <property type="entry name" value="MurCD N-terminal domain"/>
    <property type="match status" value="1"/>
</dbReference>
<comment type="catalytic activity">
    <reaction evidence="7 8">
        <text>UDP-N-acetyl-alpha-D-muramoyl-L-alanine + D-glutamate + ATP = UDP-N-acetyl-alpha-D-muramoyl-L-alanyl-D-glutamate + ADP + phosphate + H(+)</text>
        <dbReference type="Rhea" id="RHEA:16429"/>
        <dbReference type="ChEBI" id="CHEBI:15378"/>
        <dbReference type="ChEBI" id="CHEBI:29986"/>
        <dbReference type="ChEBI" id="CHEBI:30616"/>
        <dbReference type="ChEBI" id="CHEBI:43474"/>
        <dbReference type="ChEBI" id="CHEBI:83898"/>
        <dbReference type="ChEBI" id="CHEBI:83900"/>
        <dbReference type="ChEBI" id="CHEBI:456216"/>
        <dbReference type="EC" id="6.3.2.9"/>
    </reaction>
</comment>
<name>A0A2N1PQC8_9BACT</name>
<keyword evidence="7 8" id="KW-0131">Cell cycle</keyword>
<evidence type="ECO:0000256" key="5">
    <source>
        <dbReference type="ARBA" id="ARBA00022741"/>
    </source>
</evidence>
<comment type="function">
    <text evidence="7 8">Cell wall formation. Catalyzes the addition of glutamate to the nucleotide precursor UDP-N-acetylmuramoyl-L-alanine (UMA).</text>
</comment>
<dbReference type="SUPFAM" id="SSF53244">
    <property type="entry name" value="MurD-like peptide ligases, peptide-binding domain"/>
    <property type="match status" value="1"/>
</dbReference>
<proteinExistence type="inferred from homology"/>
<feature type="binding site" evidence="7">
    <location>
        <begin position="110"/>
        <end position="116"/>
    </location>
    <ligand>
        <name>ATP</name>
        <dbReference type="ChEBI" id="CHEBI:30616"/>
    </ligand>
</feature>
<comment type="pathway">
    <text evidence="2 7 8">Cell wall biogenesis; peptidoglycan biosynthesis.</text>
</comment>
<dbReference type="NCBIfam" id="TIGR01087">
    <property type="entry name" value="murD"/>
    <property type="match status" value="1"/>
</dbReference>
<dbReference type="InterPro" id="IPR036615">
    <property type="entry name" value="Mur_ligase_C_dom_sf"/>
</dbReference>
<sequence length="497" mass="52951">MRALVIGLGRAGLAAGRLLSDLGYETHGYDRQENPKLLNEISDLSKVFTGLFLNSDPDELFADLDLMVLSPGVPPTCGPVVRARQSGIRVLGEAELCLARIDCPKVGITGTNGKTTTTELTGALLRCGMGDVAVCGNNGQPISGFFSNGKFPWSCCVAEMSSFMIDVLDRALFNVTMILNMTPDHLDRYGTTEEYYRSKIAFVRRTAPGGTAIVNLGCPATLGFLPELGKLAFSGGFTLAGFVGAGKKWDENHLSVCSKRAVLTEAGIEIFTAGTDETIVVKPWKRRIPGDHNMENIMAAVLAGQAMGLSCEQMEQGINSFNAVEHRLEPAGEFMGVRFINDSKGTNEDATVKALQAFEGPLTLIAGGYDKGAAFTDLAGAVARRSETAVVLMGMTARKIEDSLVSSGYGGPISMAQTLSQAIDMAMRLTPCGGTVLFSPGCASYDMFRDFEERGRIFKALVADLSSQDNSGSQGAIDMIAASARSKVKLVETSHDQ</sequence>
<evidence type="ECO:0000259" key="9">
    <source>
        <dbReference type="Pfam" id="PF02875"/>
    </source>
</evidence>
<comment type="subcellular location">
    <subcellularLocation>
        <location evidence="1 7 8">Cytoplasm</location>
    </subcellularLocation>
</comment>
<comment type="caution">
    <text evidence="11">The sequence shown here is derived from an EMBL/GenBank/DDBJ whole genome shotgun (WGS) entry which is preliminary data.</text>
</comment>
<dbReference type="GO" id="GO:0009252">
    <property type="term" value="P:peptidoglycan biosynthetic process"/>
    <property type="evidence" value="ECO:0007669"/>
    <property type="project" value="UniProtKB-UniRule"/>
</dbReference>
<dbReference type="UniPathway" id="UPA00219"/>
<evidence type="ECO:0000256" key="4">
    <source>
        <dbReference type="ARBA" id="ARBA00022598"/>
    </source>
</evidence>
<keyword evidence="7 8" id="KW-0132">Cell division</keyword>
<dbReference type="Gene3D" id="3.90.190.20">
    <property type="entry name" value="Mur ligase, C-terminal domain"/>
    <property type="match status" value="1"/>
</dbReference>
<feature type="domain" description="Mur ligase C-terminal" evidence="9">
    <location>
        <begin position="326"/>
        <end position="440"/>
    </location>
</feature>
<keyword evidence="3 7" id="KW-0963">Cytoplasm</keyword>
<dbReference type="InterPro" id="IPR013221">
    <property type="entry name" value="Mur_ligase_cen"/>
</dbReference>
<evidence type="ECO:0000256" key="1">
    <source>
        <dbReference type="ARBA" id="ARBA00004496"/>
    </source>
</evidence>
<reference evidence="11 12" key="1">
    <citation type="journal article" date="2017" name="ISME J.">
        <title>Potential for microbial H2 and metal transformations associated with novel bacteria and archaea in deep terrestrial subsurface sediments.</title>
        <authorList>
            <person name="Hernsdorf A.W."/>
            <person name="Amano Y."/>
            <person name="Miyakawa K."/>
            <person name="Ise K."/>
            <person name="Suzuki Y."/>
            <person name="Anantharaman K."/>
            <person name="Probst A."/>
            <person name="Burstein D."/>
            <person name="Thomas B.C."/>
            <person name="Banfield J.F."/>
        </authorList>
    </citation>
    <scope>NUCLEOTIDE SEQUENCE [LARGE SCALE GENOMIC DNA]</scope>
    <source>
        <strain evidence="11">HGW-Wallbacteria-1</strain>
    </source>
</reference>
<dbReference type="EC" id="6.3.2.9" evidence="7 8"/>
<dbReference type="Pfam" id="PF08245">
    <property type="entry name" value="Mur_ligase_M"/>
    <property type="match status" value="1"/>
</dbReference>
<evidence type="ECO:0000256" key="2">
    <source>
        <dbReference type="ARBA" id="ARBA00004752"/>
    </source>
</evidence>